<evidence type="ECO:0000313" key="2">
    <source>
        <dbReference type="EMBL" id="ABK94470.1"/>
    </source>
</evidence>
<name>A9PDL7_POPTR</name>
<organism evidence="2">
    <name type="scientific">Populus trichocarpa</name>
    <name type="common">Western balsam poplar</name>
    <name type="synonym">Populus balsamifera subsp. trichocarpa</name>
    <dbReference type="NCBI Taxonomy" id="3694"/>
    <lineage>
        <taxon>Eukaryota</taxon>
        <taxon>Viridiplantae</taxon>
        <taxon>Streptophyta</taxon>
        <taxon>Embryophyta</taxon>
        <taxon>Tracheophyta</taxon>
        <taxon>Spermatophyta</taxon>
        <taxon>Magnoliopsida</taxon>
        <taxon>eudicotyledons</taxon>
        <taxon>Gunneridae</taxon>
        <taxon>Pentapetalae</taxon>
        <taxon>rosids</taxon>
        <taxon>fabids</taxon>
        <taxon>Malpighiales</taxon>
        <taxon>Salicaceae</taxon>
        <taxon>Saliceae</taxon>
        <taxon>Populus</taxon>
    </lineage>
</organism>
<protein>
    <submittedName>
        <fullName evidence="2">Uncharacterized protein</fullName>
    </submittedName>
</protein>
<evidence type="ECO:0000256" key="1">
    <source>
        <dbReference type="SAM" id="MobiDB-lite"/>
    </source>
</evidence>
<accession>A9PDL7</accession>
<reference evidence="2" key="1">
    <citation type="journal article" date="2008" name="BMC Genomics">
        <title>Analysis of 4,664 high-quality sequence-finished poplar full-length cDNA clones and their utility for the discovery of genes responding to insect feeding.</title>
        <authorList>
            <person name="Ralph S.G."/>
            <person name="Chun H.J."/>
            <person name="Cooper D."/>
            <person name="Kirkpatrick R."/>
            <person name="Kolosova N."/>
            <person name="Gunter L."/>
            <person name="Tuskan G.A."/>
            <person name="Douglas C.J."/>
            <person name="Holt R.A."/>
            <person name="Jones S.J."/>
            <person name="Marra M.A."/>
            <person name="Bohlmann J."/>
        </authorList>
    </citation>
    <scope>NUCLEOTIDE SEQUENCE</scope>
    <source>
        <tissue evidence="2">Phloem and cambium</tissue>
    </source>
</reference>
<proteinExistence type="evidence at transcript level"/>
<dbReference type="AlphaFoldDB" id="A9PDL7"/>
<dbReference type="EMBL" id="EF146393">
    <property type="protein sequence ID" value="ABK94470.1"/>
    <property type="molecule type" value="mRNA"/>
</dbReference>
<feature type="region of interest" description="Disordered" evidence="1">
    <location>
        <begin position="1"/>
        <end position="20"/>
    </location>
</feature>
<sequence>MKMGLMLIRRKRKKKRDQLSGKIRSYVHAIHSNLPASFFGPEKD</sequence>